<evidence type="ECO:0000313" key="4">
    <source>
        <dbReference type="EMBL" id="KZL76876.1"/>
    </source>
</evidence>
<evidence type="ECO:0000256" key="2">
    <source>
        <dbReference type="ARBA" id="ARBA00023043"/>
    </source>
</evidence>
<evidence type="ECO:0000313" key="5">
    <source>
        <dbReference type="Proteomes" id="UP000076552"/>
    </source>
</evidence>
<dbReference type="InterPro" id="IPR002110">
    <property type="entry name" value="Ankyrin_rpt"/>
</dbReference>
<keyword evidence="2 3" id="KW-0040">ANK repeat</keyword>
<feature type="repeat" description="ANK" evidence="3">
    <location>
        <begin position="199"/>
        <end position="231"/>
    </location>
</feature>
<evidence type="ECO:0000256" key="1">
    <source>
        <dbReference type="ARBA" id="ARBA00022737"/>
    </source>
</evidence>
<dbReference type="Proteomes" id="UP000076552">
    <property type="component" value="Unassembled WGS sequence"/>
</dbReference>
<sequence>MSTSQSGPAEKSTTLGDLPRELVLEIGSYVAEGELKPGVNPKNFELQIVYEDDDDNNNEIGPRTVKFDDSHGLSDYFSSEDDNSGFKSHPSDYEDNFCSKGPAGTTTASGIRSLRNFAYSCKELYDILLPLLYAESGEEDDWYALRWGCFHGSILVLERAVAAGAPLDYAFQYTFETEFWRVFLSGAKHDRQFSARTRNAGTPLLTAIHGGQVEAVEWLLSHGASPTLAKPSVQRSDYWPGFGPAMCNTCSHKHGPDHHCGVTPIQGALDYLAHGVRCVSGIRSEADRIQILRCLIERGAGINERFVHVSLGRHTWPSGQYHLQSIPRQHQNALGLALFTPSIGPQTVQFLLEKGAHFEMGTGGYTCESKARVLLSRHTPHKECACVPSYNGLERVKEAELYGQETYRGPHLGRVLCFLREHELPIFDSELDSTMSKAQPSLIKAAYASTRSATVPDAVRLLVEAGADPNEPYMLNRDLPPPQEDRRRLFAGWADGHTPLTWYCAKTEMPQRDMLCKLLEVGADPCLPDPLGVSPLHSVLKYANGLQWHFRGRGDEPDRKKGCVEALVKFGADVNAQDPRGWTPLHYLCWAPGQNINEEDVGQDDGRDDRDEERVLKALAPRVRFRRSRSLTREEMEEEDAFWDAQPFVFDSILDKCIIGDIRMIAGILLGSGADAEARTTAVGSHGFDNSPDEAGLTPFQVALDCGNIVMIRYLRAKGLDFE</sequence>
<keyword evidence="5" id="KW-1185">Reference proteome</keyword>
<organism evidence="4 5">
    <name type="scientific">Colletotrichum tofieldiae</name>
    <dbReference type="NCBI Taxonomy" id="708197"/>
    <lineage>
        <taxon>Eukaryota</taxon>
        <taxon>Fungi</taxon>
        <taxon>Dikarya</taxon>
        <taxon>Ascomycota</taxon>
        <taxon>Pezizomycotina</taxon>
        <taxon>Sordariomycetes</taxon>
        <taxon>Hypocreomycetidae</taxon>
        <taxon>Glomerellales</taxon>
        <taxon>Glomerellaceae</taxon>
        <taxon>Colletotrichum</taxon>
        <taxon>Colletotrichum spaethianum species complex</taxon>
    </lineage>
</organism>
<dbReference type="InterPro" id="IPR050745">
    <property type="entry name" value="Multifunctional_regulatory"/>
</dbReference>
<proteinExistence type="predicted"/>
<dbReference type="EMBL" id="LFIV01000012">
    <property type="protein sequence ID" value="KZL76876.1"/>
    <property type="molecule type" value="Genomic_DNA"/>
</dbReference>
<dbReference type="PROSITE" id="PS50297">
    <property type="entry name" value="ANK_REP_REGION"/>
    <property type="match status" value="1"/>
</dbReference>
<protein>
    <recommendedName>
        <fullName evidence="6">Ankyrin repeat protein</fullName>
    </recommendedName>
</protein>
<reference evidence="4 5" key="1">
    <citation type="submission" date="2015-06" db="EMBL/GenBank/DDBJ databases">
        <title>Survival trade-offs in plant roots during colonization by closely related pathogenic and mutualistic fungi.</title>
        <authorList>
            <person name="Hacquard S."/>
            <person name="Kracher B."/>
            <person name="Hiruma K."/>
            <person name="Weinman A."/>
            <person name="Muench P."/>
            <person name="Garrido Oter R."/>
            <person name="Ver Loren van Themaat E."/>
            <person name="Dallerey J.-F."/>
            <person name="Damm U."/>
            <person name="Henrissat B."/>
            <person name="Lespinet O."/>
            <person name="Thon M."/>
            <person name="Kemen E."/>
            <person name="McHardy A.C."/>
            <person name="Schulze-Lefert P."/>
            <person name="O'Connell R.J."/>
        </authorList>
    </citation>
    <scope>NUCLEOTIDE SEQUENCE [LARGE SCALE GENOMIC DNA]</scope>
    <source>
        <strain evidence="4 5">0861</strain>
    </source>
</reference>
<evidence type="ECO:0008006" key="6">
    <source>
        <dbReference type="Google" id="ProtNLM"/>
    </source>
</evidence>
<dbReference type="AlphaFoldDB" id="A0A166XRX0"/>
<gene>
    <name evidence="4" type="ORF">CT0861_03290</name>
</gene>
<dbReference type="STRING" id="708197.A0A166XRX0"/>
<dbReference type="SUPFAM" id="SSF48403">
    <property type="entry name" value="Ankyrin repeat"/>
    <property type="match status" value="1"/>
</dbReference>
<comment type="caution">
    <text evidence="4">The sequence shown here is derived from an EMBL/GenBank/DDBJ whole genome shotgun (WGS) entry which is preliminary data.</text>
</comment>
<keyword evidence="1" id="KW-0677">Repeat</keyword>
<dbReference type="Gene3D" id="1.25.40.20">
    <property type="entry name" value="Ankyrin repeat-containing domain"/>
    <property type="match status" value="3"/>
</dbReference>
<name>A0A166XRX0_9PEZI</name>
<dbReference type="PROSITE" id="PS50088">
    <property type="entry name" value="ANK_REPEAT"/>
    <property type="match status" value="1"/>
</dbReference>
<dbReference type="PANTHER" id="PTHR24189:SF50">
    <property type="entry name" value="ANKYRIN REPEAT AND SOCS BOX PROTEIN 2"/>
    <property type="match status" value="1"/>
</dbReference>
<evidence type="ECO:0000256" key="3">
    <source>
        <dbReference type="PROSITE-ProRule" id="PRU00023"/>
    </source>
</evidence>
<accession>A0A166XRX0</accession>
<dbReference type="SMART" id="SM00248">
    <property type="entry name" value="ANK"/>
    <property type="match status" value="8"/>
</dbReference>
<dbReference type="PANTHER" id="PTHR24189">
    <property type="entry name" value="MYOTROPHIN"/>
    <property type="match status" value="1"/>
</dbReference>
<dbReference type="Pfam" id="PF00023">
    <property type="entry name" value="Ank"/>
    <property type="match status" value="1"/>
</dbReference>
<dbReference type="InterPro" id="IPR036770">
    <property type="entry name" value="Ankyrin_rpt-contain_sf"/>
</dbReference>